<keyword evidence="3" id="KW-1185">Reference proteome</keyword>
<keyword evidence="1" id="KW-0812">Transmembrane</keyword>
<dbReference type="Proteomes" id="UP001467674">
    <property type="component" value="Unassembled WGS sequence"/>
</dbReference>
<name>A0ABV1S7Z7_BACAB</name>
<reference evidence="2 3" key="1">
    <citation type="submission" date="2024-06" db="EMBL/GenBank/DDBJ databases">
        <title>Construction of an artificial bacterial consortium using nitrogen cycle bacteria from Cuatro Cienegas Basin and a mangrove forest.</title>
        <authorList>
            <person name="Aguilera-Najera D."/>
            <person name="Marquez-Cianci L."/>
            <person name="Martinez-Perez E."/>
            <person name="Rosas-Barrera M."/>
            <person name="Rodriguez-Cruz U.E."/>
            <person name="Tapia-Lopez R."/>
            <person name="Eguiarte L.E."/>
            <person name="Souza-Saldivar V."/>
        </authorList>
    </citation>
    <scope>NUCLEOTIDE SEQUENCE [LARGE SCALE GENOMIC DNA]</scope>
    <source>
        <strain evidence="2 3">S14-15</strain>
    </source>
</reference>
<organism evidence="2 3">
    <name type="scientific">Bacillus altitudinis</name>
    <dbReference type="NCBI Taxonomy" id="293387"/>
    <lineage>
        <taxon>Bacteria</taxon>
        <taxon>Bacillati</taxon>
        <taxon>Bacillota</taxon>
        <taxon>Bacilli</taxon>
        <taxon>Bacillales</taxon>
        <taxon>Bacillaceae</taxon>
        <taxon>Bacillus</taxon>
    </lineage>
</organism>
<gene>
    <name evidence="2" type="ORF">ABQG71_15825</name>
</gene>
<dbReference type="EMBL" id="JBEOME010000009">
    <property type="protein sequence ID" value="MER3122660.1"/>
    <property type="molecule type" value="Genomic_DNA"/>
</dbReference>
<proteinExistence type="predicted"/>
<keyword evidence="1" id="KW-0472">Membrane</keyword>
<comment type="caution">
    <text evidence="2">The sequence shown here is derived from an EMBL/GenBank/DDBJ whole genome shotgun (WGS) entry which is preliminary data.</text>
</comment>
<evidence type="ECO:0000313" key="3">
    <source>
        <dbReference type="Proteomes" id="UP001467674"/>
    </source>
</evidence>
<evidence type="ECO:0000256" key="1">
    <source>
        <dbReference type="SAM" id="Phobius"/>
    </source>
</evidence>
<protein>
    <submittedName>
        <fullName evidence="2">Uncharacterized protein</fullName>
    </submittedName>
</protein>
<accession>A0ABV1S7Z7</accession>
<feature type="transmembrane region" description="Helical" evidence="1">
    <location>
        <begin position="81"/>
        <end position="101"/>
    </location>
</feature>
<sequence>MSGFSTDGHRRCVSCGGLYYNSHRTPICGNCREENRRKAAKIGRVKKFMRVVIFISFLCFYLGFLLYFLLKDKKPHFAKPILYASIAGVCFYMFVYFSQYFI</sequence>
<evidence type="ECO:0000313" key="2">
    <source>
        <dbReference type="EMBL" id="MER3122660.1"/>
    </source>
</evidence>
<feature type="transmembrane region" description="Helical" evidence="1">
    <location>
        <begin position="48"/>
        <end position="69"/>
    </location>
</feature>
<keyword evidence="1" id="KW-1133">Transmembrane helix</keyword>
<dbReference type="RefSeq" id="WP_345912137.1">
    <property type="nucleotide sequence ID" value="NZ_CP139561.1"/>
</dbReference>